<proteinExistence type="predicted"/>
<evidence type="ECO:0000313" key="1">
    <source>
        <dbReference type="EMBL" id="JAH73441.1"/>
    </source>
</evidence>
<protein>
    <submittedName>
        <fullName evidence="1">Uncharacterized protein</fullName>
    </submittedName>
</protein>
<dbReference type="EMBL" id="GBXM01035136">
    <property type="protein sequence ID" value="JAH73441.1"/>
    <property type="molecule type" value="Transcribed_RNA"/>
</dbReference>
<reference evidence="1" key="1">
    <citation type="submission" date="2014-11" db="EMBL/GenBank/DDBJ databases">
        <authorList>
            <person name="Amaro Gonzalez C."/>
        </authorList>
    </citation>
    <scope>NUCLEOTIDE SEQUENCE</scope>
</reference>
<reference evidence="1" key="2">
    <citation type="journal article" date="2015" name="Fish Shellfish Immunol.">
        <title>Early steps in the European eel (Anguilla anguilla)-Vibrio vulnificus interaction in the gills: Role of the RtxA13 toxin.</title>
        <authorList>
            <person name="Callol A."/>
            <person name="Pajuelo D."/>
            <person name="Ebbesson L."/>
            <person name="Teles M."/>
            <person name="MacKenzie S."/>
            <person name="Amaro C."/>
        </authorList>
    </citation>
    <scope>NUCLEOTIDE SEQUENCE</scope>
</reference>
<sequence length="27" mass="3233">MRVILIIVGWMMIGFIYAAFTYHRQSD</sequence>
<accession>A0A0E9V625</accession>
<name>A0A0E9V625_ANGAN</name>
<organism evidence="1">
    <name type="scientific">Anguilla anguilla</name>
    <name type="common">European freshwater eel</name>
    <name type="synonym">Muraena anguilla</name>
    <dbReference type="NCBI Taxonomy" id="7936"/>
    <lineage>
        <taxon>Eukaryota</taxon>
        <taxon>Metazoa</taxon>
        <taxon>Chordata</taxon>
        <taxon>Craniata</taxon>
        <taxon>Vertebrata</taxon>
        <taxon>Euteleostomi</taxon>
        <taxon>Actinopterygii</taxon>
        <taxon>Neopterygii</taxon>
        <taxon>Teleostei</taxon>
        <taxon>Anguilliformes</taxon>
        <taxon>Anguillidae</taxon>
        <taxon>Anguilla</taxon>
    </lineage>
</organism>
<dbReference type="AlphaFoldDB" id="A0A0E9V625"/>